<dbReference type="SUPFAM" id="SSF110004">
    <property type="entry name" value="Glycolipid transfer protein, GLTP"/>
    <property type="match status" value="1"/>
</dbReference>
<dbReference type="GO" id="GO:1902388">
    <property type="term" value="F:ceramide 1-phosphate transfer activity"/>
    <property type="evidence" value="ECO:0007669"/>
    <property type="project" value="TreeGrafter"/>
</dbReference>
<proteinExistence type="predicted"/>
<dbReference type="InterPro" id="IPR000095">
    <property type="entry name" value="CRIB_dom"/>
</dbReference>
<keyword evidence="4" id="KW-1185">Reference proteome</keyword>
<dbReference type="InterPro" id="IPR014830">
    <property type="entry name" value="Glycolipid_transfer_prot_dom"/>
</dbReference>
<evidence type="ECO:0000256" key="1">
    <source>
        <dbReference type="SAM" id="MobiDB-lite"/>
    </source>
</evidence>
<dbReference type="EMBL" id="CP039353">
    <property type="protein sequence ID" value="QCE05068.1"/>
    <property type="molecule type" value="Genomic_DNA"/>
</dbReference>
<dbReference type="AlphaFoldDB" id="A0A4D6MVC8"/>
<feature type="domain" description="CRIB" evidence="2">
    <location>
        <begin position="215"/>
        <end position="228"/>
    </location>
</feature>
<dbReference type="Gene3D" id="1.10.3520.10">
    <property type="entry name" value="Glycolipid transfer protein"/>
    <property type="match status" value="1"/>
</dbReference>
<dbReference type="InterPro" id="IPR036497">
    <property type="entry name" value="GLTP_sf"/>
</dbReference>
<reference evidence="3 4" key="1">
    <citation type="submission" date="2019-04" db="EMBL/GenBank/DDBJ databases">
        <title>An improved genome assembly and genetic linkage map for asparagus bean, Vigna unguiculata ssp. sesquipedialis.</title>
        <authorList>
            <person name="Xia Q."/>
            <person name="Zhang R."/>
            <person name="Dong Y."/>
        </authorList>
    </citation>
    <scope>NUCLEOTIDE SEQUENCE [LARGE SCALE GENOMIC DNA]</scope>
    <source>
        <tissue evidence="3">Leaf</tissue>
    </source>
</reference>
<name>A0A4D6MVC8_VIGUN</name>
<dbReference type="GO" id="GO:0016020">
    <property type="term" value="C:membrane"/>
    <property type="evidence" value="ECO:0007669"/>
    <property type="project" value="TreeGrafter"/>
</dbReference>
<evidence type="ECO:0000313" key="3">
    <source>
        <dbReference type="EMBL" id="QCE05068.1"/>
    </source>
</evidence>
<dbReference type="FunFam" id="1.10.3520.10:FF:000004">
    <property type="entry name" value="Glycolipid transfer protein 1"/>
    <property type="match status" value="1"/>
</dbReference>
<dbReference type="PANTHER" id="PTHR10219:SF104">
    <property type="entry name" value="GLYCOLIPID TRANSFER PROTEIN (GLTP) FAMILY PROTEIN"/>
    <property type="match status" value="1"/>
</dbReference>
<evidence type="ECO:0000259" key="2">
    <source>
        <dbReference type="PROSITE" id="PS50108"/>
    </source>
</evidence>
<dbReference type="Pfam" id="PF08718">
    <property type="entry name" value="GLTP"/>
    <property type="match status" value="1"/>
</dbReference>
<protein>
    <recommendedName>
        <fullName evidence="2">CRIB domain-containing protein</fullName>
    </recommendedName>
</protein>
<gene>
    <name evidence="3" type="ORF">DEO72_LG9g68</name>
</gene>
<dbReference type="PROSITE" id="PS50108">
    <property type="entry name" value="CRIB"/>
    <property type="match status" value="1"/>
</dbReference>
<feature type="region of interest" description="Disordered" evidence="1">
    <location>
        <begin position="224"/>
        <end position="392"/>
    </location>
</feature>
<feature type="compositionally biased region" description="Polar residues" evidence="1">
    <location>
        <begin position="303"/>
        <end position="314"/>
    </location>
</feature>
<evidence type="ECO:0000313" key="4">
    <source>
        <dbReference type="Proteomes" id="UP000501690"/>
    </source>
</evidence>
<dbReference type="GO" id="GO:0005829">
    <property type="term" value="C:cytosol"/>
    <property type="evidence" value="ECO:0007669"/>
    <property type="project" value="TreeGrafter"/>
</dbReference>
<accession>A0A4D6MVC8</accession>
<sequence length="392" mass="43251">MEGTVFAPALKELEHVRSEHGEILTKHFLEVCKHILPVLDKFGTALALVKSDIGGNVSRLENMYSTNPSRFNYLYSLVQVEVETKTAKSSSSCTNGLLWLTRAMDFLVALFRNLIDQEDWTMSQACTDSYNKTLKKWHGWLASSSFSVVMKLAPSRKKFMEVIGGTGDINADIEKFCTAFSPLLEENHKFLVKGFLKGFKYISQIFDEKEEQFQIGMPTDVKHVAHIGSDDPSANAPSWMTEFKGGTKETSSVGNPNPEGEREKSSKNSKSRHNAVPKSRSNQSMEAENNAPRPKGTRRSQRSSDTASETSNQDSSTGGSRHRRNRRGSNPGGESPSSQDMPPRGSRRKSKNLEDGSVKKSGRSSKGDSLSDISISDFGSGSESGPLEPIRV</sequence>
<dbReference type="CDD" id="cd00132">
    <property type="entry name" value="CRIB"/>
    <property type="match status" value="1"/>
</dbReference>
<feature type="compositionally biased region" description="Low complexity" evidence="1">
    <location>
        <begin position="367"/>
        <end position="385"/>
    </location>
</feature>
<dbReference type="Proteomes" id="UP000501690">
    <property type="component" value="Linkage Group LG9"/>
</dbReference>
<organism evidence="3 4">
    <name type="scientific">Vigna unguiculata</name>
    <name type="common">Cowpea</name>
    <dbReference type="NCBI Taxonomy" id="3917"/>
    <lineage>
        <taxon>Eukaryota</taxon>
        <taxon>Viridiplantae</taxon>
        <taxon>Streptophyta</taxon>
        <taxon>Embryophyta</taxon>
        <taxon>Tracheophyta</taxon>
        <taxon>Spermatophyta</taxon>
        <taxon>Magnoliopsida</taxon>
        <taxon>eudicotyledons</taxon>
        <taxon>Gunneridae</taxon>
        <taxon>Pentapetalae</taxon>
        <taxon>rosids</taxon>
        <taxon>fabids</taxon>
        <taxon>Fabales</taxon>
        <taxon>Fabaceae</taxon>
        <taxon>Papilionoideae</taxon>
        <taxon>50 kb inversion clade</taxon>
        <taxon>NPAAA clade</taxon>
        <taxon>indigoferoid/millettioid clade</taxon>
        <taxon>Phaseoleae</taxon>
        <taxon>Vigna</taxon>
    </lineage>
</organism>
<dbReference type="PANTHER" id="PTHR10219">
    <property type="entry name" value="GLYCOLIPID TRANSFER PROTEIN-RELATED"/>
    <property type="match status" value="1"/>
</dbReference>
<dbReference type="GO" id="GO:1902387">
    <property type="term" value="F:ceramide 1-phosphate binding"/>
    <property type="evidence" value="ECO:0007669"/>
    <property type="project" value="TreeGrafter"/>
</dbReference>